<dbReference type="EMBL" id="BAAFJT010000005">
    <property type="protein sequence ID" value="GAB0191152.1"/>
    <property type="molecule type" value="Genomic_DNA"/>
</dbReference>
<evidence type="ECO:0000313" key="2">
    <source>
        <dbReference type="EMBL" id="GAB0191152.1"/>
    </source>
</evidence>
<feature type="region of interest" description="Disordered" evidence="1">
    <location>
        <begin position="1"/>
        <end position="30"/>
    </location>
</feature>
<protein>
    <submittedName>
        <fullName evidence="2">Uncharacterized protein</fullName>
    </submittedName>
</protein>
<accession>A0ABC9X2L8</accession>
<sequence>MQPAFEQRALPNRKLLSSRHDGQTVGDNLDEDSKKWIKDYSVRAQSCSCSSDQFCIVGEQLVRHKVQQSGKHHPQFPVETARGYSKEHLQRLLNL</sequence>
<evidence type="ECO:0000256" key="1">
    <source>
        <dbReference type="SAM" id="MobiDB-lite"/>
    </source>
</evidence>
<dbReference type="AlphaFoldDB" id="A0ABC9X2L8"/>
<name>A0ABC9X2L8_GRUJA</name>
<keyword evidence="3" id="KW-1185">Reference proteome</keyword>
<organism evidence="2 3">
    <name type="scientific">Grus japonensis</name>
    <name type="common">Japanese crane</name>
    <name type="synonym">Red-crowned crane</name>
    <dbReference type="NCBI Taxonomy" id="30415"/>
    <lineage>
        <taxon>Eukaryota</taxon>
        <taxon>Metazoa</taxon>
        <taxon>Chordata</taxon>
        <taxon>Craniata</taxon>
        <taxon>Vertebrata</taxon>
        <taxon>Euteleostomi</taxon>
        <taxon>Archelosauria</taxon>
        <taxon>Archosauria</taxon>
        <taxon>Dinosauria</taxon>
        <taxon>Saurischia</taxon>
        <taxon>Theropoda</taxon>
        <taxon>Coelurosauria</taxon>
        <taxon>Aves</taxon>
        <taxon>Neognathae</taxon>
        <taxon>Neoaves</taxon>
        <taxon>Gruiformes</taxon>
        <taxon>Gruidae</taxon>
        <taxon>Grus</taxon>
    </lineage>
</organism>
<gene>
    <name evidence="2" type="ORF">GRJ2_001580500</name>
</gene>
<reference evidence="2 3" key="1">
    <citation type="submission" date="2024-06" db="EMBL/GenBank/DDBJ databases">
        <title>The draft genome of Grus japonensis, version 3.</title>
        <authorList>
            <person name="Nabeshima K."/>
            <person name="Suzuki S."/>
            <person name="Onuma M."/>
        </authorList>
    </citation>
    <scope>NUCLEOTIDE SEQUENCE [LARGE SCALE GENOMIC DNA]</scope>
    <source>
        <strain evidence="2 3">451A</strain>
    </source>
</reference>
<dbReference type="Proteomes" id="UP001623348">
    <property type="component" value="Unassembled WGS sequence"/>
</dbReference>
<evidence type="ECO:0000313" key="3">
    <source>
        <dbReference type="Proteomes" id="UP001623348"/>
    </source>
</evidence>
<proteinExistence type="predicted"/>
<comment type="caution">
    <text evidence="2">The sequence shown here is derived from an EMBL/GenBank/DDBJ whole genome shotgun (WGS) entry which is preliminary data.</text>
</comment>